<evidence type="ECO:0000313" key="1">
    <source>
        <dbReference type="EMBL" id="KAB1159712.1"/>
    </source>
</evidence>
<evidence type="ECO:0000313" key="2">
    <source>
        <dbReference type="Proteomes" id="UP000467305"/>
    </source>
</evidence>
<proteinExistence type="predicted"/>
<dbReference type="Proteomes" id="UP000467305">
    <property type="component" value="Unassembled WGS sequence"/>
</dbReference>
<accession>A0A7J5AQC2</accession>
<name>A0A7J5AQC2_9FLAO</name>
<sequence>MKKKLFVLLILFVKTVDLRSQNDHLGKIFFRNGTQEVVNYKWVISTNVLQKPKIKFTKKNGVFVINGFNEIEKIRKYHTKDNKVNDSTDYYFKSLDSKILTLRSVISKGKLRLYAKDHSREYSSSFVFGTINGSSSYQTYYVGAPYSVKVTKLPKKIKSKKFKKILSKYTSKCKPFTEKLNDKKFLENKSVKDIINYYNENCK</sequence>
<gene>
    <name evidence="1" type="ORF">F7018_05230</name>
</gene>
<dbReference type="EMBL" id="WAAU01000008">
    <property type="protein sequence ID" value="KAB1159712.1"/>
    <property type="molecule type" value="Genomic_DNA"/>
</dbReference>
<protein>
    <submittedName>
        <fullName evidence="1">Uncharacterized protein</fullName>
    </submittedName>
</protein>
<keyword evidence="2" id="KW-1185">Reference proteome</keyword>
<reference evidence="1 2" key="1">
    <citation type="submission" date="2019-09" db="EMBL/GenBank/DDBJ databases">
        <authorList>
            <person name="Cao W.R."/>
        </authorList>
    </citation>
    <scope>NUCLEOTIDE SEQUENCE [LARGE SCALE GENOMIC DNA]</scope>
    <source>
        <strain evidence="2">a4</strain>
    </source>
</reference>
<dbReference type="AlphaFoldDB" id="A0A7J5AQC2"/>
<comment type="caution">
    <text evidence="1">The sequence shown here is derived from an EMBL/GenBank/DDBJ whole genome shotgun (WGS) entry which is preliminary data.</text>
</comment>
<organism evidence="1 2">
    <name type="scientific">Tenacibaculum aiptasiae</name>
    <dbReference type="NCBI Taxonomy" id="426481"/>
    <lineage>
        <taxon>Bacteria</taxon>
        <taxon>Pseudomonadati</taxon>
        <taxon>Bacteroidota</taxon>
        <taxon>Flavobacteriia</taxon>
        <taxon>Flavobacteriales</taxon>
        <taxon>Flavobacteriaceae</taxon>
        <taxon>Tenacibaculum</taxon>
    </lineage>
</organism>
<dbReference type="RefSeq" id="WP_150898958.1">
    <property type="nucleotide sequence ID" value="NZ_WAAU01000008.1"/>
</dbReference>